<organism evidence="9 10">
    <name type="scientific">Nesidiocoris tenuis</name>
    <dbReference type="NCBI Taxonomy" id="355587"/>
    <lineage>
        <taxon>Eukaryota</taxon>
        <taxon>Metazoa</taxon>
        <taxon>Ecdysozoa</taxon>
        <taxon>Arthropoda</taxon>
        <taxon>Hexapoda</taxon>
        <taxon>Insecta</taxon>
        <taxon>Pterygota</taxon>
        <taxon>Neoptera</taxon>
        <taxon>Paraneoptera</taxon>
        <taxon>Hemiptera</taxon>
        <taxon>Heteroptera</taxon>
        <taxon>Panheteroptera</taxon>
        <taxon>Cimicomorpha</taxon>
        <taxon>Miridae</taxon>
        <taxon>Dicyphina</taxon>
        <taxon>Nesidiocoris</taxon>
    </lineage>
</organism>
<evidence type="ECO:0000313" key="10">
    <source>
        <dbReference type="Proteomes" id="UP001307889"/>
    </source>
</evidence>
<evidence type="ECO:0000259" key="8">
    <source>
        <dbReference type="Pfam" id="PF00884"/>
    </source>
</evidence>
<dbReference type="Gene3D" id="3.30.1120.10">
    <property type="match status" value="1"/>
</dbReference>
<dbReference type="SUPFAM" id="SSF53649">
    <property type="entry name" value="Alkaline phosphatase-like"/>
    <property type="match status" value="1"/>
</dbReference>
<keyword evidence="10" id="KW-1185">Reference proteome</keyword>
<feature type="chain" id="PRO_5045823053" evidence="7">
    <location>
        <begin position="23"/>
        <end position="551"/>
    </location>
</feature>
<accession>A0ABN7BBU3</accession>
<feature type="signal peptide" evidence="7">
    <location>
        <begin position="1"/>
        <end position="22"/>
    </location>
</feature>
<dbReference type="EMBL" id="AP028921">
    <property type="protein sequence ID" value="BET01846.1"/>
    <property type="molecule type" value="Genomic_DNA"/>
</dbReference>
<evidence type="ECO:0000313" key="9">
    <source>
        <dbReference type="EMBL" id="BET01846.1"/>
    </source>
</evidence>
<name>A0ABN7BBU3_9HEMI</name>
<dbReference type="Pfam" id="PF00884">
    <property type="entry name" value="Sulfatase"/>
    <property type="match status" value="1"/>
</dbReference>
<feature type="domain" description="Sulfatase N-terminal" evidence="8">
    <location>
        <begin position="28"/>
        <end position="347"/>
    </location>
</feature>
<evidence type="ECO:0000256" key="2">
    <source>
        <dbReference type="ARBA" id="ARBA00008779"/>
    </source>
</evidence>
<protein>
    <submittedName>
        <fullName evidence="9">Type I phosphodiesterase / nucleotide pyrophosphatase</fullName>
    </submittedName>
</protein>
<dbReference type="InterPro" id="IPR017850">
    <property type="entry name" value="Alkaline_phosphatase_core_sf"/>
</dbReference>
<evidence type="ECO:0000256" key="4">
    <source>
        <dbReference type="ARBA" id="ARBA00022801"/>
    </source>
</evidence>
<keyword evidence="5" id="KW-0106">Calcium</keyword>
<gene>
    <name evidence="9" type="ORF">NTJ_14665</name>
</gene>
<sequence length="551" mass="61869">MFVRLIMRTIFPFLCAIAGTCAGGSKQPHVIFILSDDQGWSDVGFHGSNDVWTPNIDALAYNGIILNSHYSENLCTPSRAALLTGKYPIRNGMQHNVIADAAPWGLPLTEKLLPERLNELGYKSHAIGKWHLGYFKRQYTPTFRGFATHFGSWSSHQDYFNHRMQAAFLEYEGLDLRDNMEPDWSESGNYTTRLLTEKAEKLISNHNVTKPLFLYLAHLAPHAGNFDYPLQAPPETVKMFAHVKPIERRVYAAMLWELDQSVGRIVKALNDSGMLQDSIIAFVSDNGAPTTGLYRNGGNNWPLKGEKSTPWEGALRTVAAVWSQRISPNRGVMNHLMHLADWMPTLYVAGGGNVSDLGEIDGVSHWDFFARPGAEAPRNEILHNIDEITRYSAIRMGSYKYVNGTTFFGYLDGWYGSKNSAEDYNVTAVLGSTVAAILGSRSEKSILRLRSRAVVNCPAKEPGEIFSPCDPSKGPCLFNLEKDPCERNNLYGSADRNLIERMERRLSEFEAARVPAGNERPEGAGDPRFHNHTWTCWRDDEELPLFASLRF</sequence>
<dbReference type="PANTHER" id="PTHR10342">
    <property type="entry name" value="ARYLSULFATASE"/>
    <property type="match status" value="1"/>
</dbReference>
<dbReference type="PANTHER" id="PTHR10342:SF264">
    <property type="entry name" value="MIP05773P-RELATED"/>
    <property type="match status" value="1"/>
</dbReference>
<evidence type="ECO:0000256" key="1">
    <source>
        <dbReference type="ARBA" id="ARBA00001913"/>
    </source>
</evidence>
<keyword evidence="3" id="KW-0479">Metal-binding</keyword>
<comment type="similarity">
    <text evidence="2">Belongs to the sulfatase family.</text>
</comment>
<evidence type="ECO:0000256" key="3">
    <source>
        <dbReference type="ARBA" id="ARBA00022723"/>
    </source>
</evidence>
<comment type="cofactor">
    <cofactor evidence="1">
        <name>Ca(2+)</name>
        <dbReference type="ChEBI" id="CHEBI:29108"/>
    </cofactor>
</comment>
<evidence type="ECO:0000256" key="6">
    <source>
        <dbReference type="ARBA" id="ARBA00023180"/>
    </source>
</evidence>
<dbReference type="InterPro" id="IPR000917">
    <property type="entry name" value="Sulfatase_N"/>
</dbReference>
<dbReference type="Gene3D" id="3.40.720.10">
    <property type="entry name" value="Alkaline Phosphatase, subunit A"/>
    <property type="match status" value="1"/>
</dbReference>
<dbReference type="InterPro" id="IPR024607">
    <property type="entry name" value="Sulfatase_CS"/>
</dbReference>
<dbReference type="PROSITE" id="PS00149">
    <property type="entry name" value="SULFATASE_2"/>
    <property type="match status" value="1"/>
</dbReference>
<dbReference type="InterPro" id="IPR047115">
    <property type="entry name" value="ARSB"/>
</dbReference>
<evidence type="ECO:0000256" key="7">
    <source>
        <dbReference type="SAM" id="SignalP"/>
    </source>
</evidence>
<keyword evidence="7" id="KW-0732">Signal</keyword>
<keyword evidence="6" id="KW-0325">Glycoprotein</keyword>
<keyword evidence="4" id="KW-0378">Hydrolase</keyword>
<reference evidence="9 10" key="1">
    <citation type="submission" date="2023-09" db="EMBL/GenBank/DDBJ databases">
        <title>Nesidiocoris tenuis whole genome shotgun sequence.</title>
        <authorList>
            <person name="Shibata T."/>
            <person name="Shimoda M."/>
            <person name="Kobayashi T."/>
            <person name="Uehara T."/>
        </authorList>
    </citation>
    <scope>NUCLEOTIDE SEQUENCE [LARGE SCALE GENOMIC DNA]</scope>
    <source>
        <strain evidence="9 10">Japan</strain>
    </source>
</reference>
<evidence type="ECO:0000256" key="5">
    <source>
        <dbReference type="ARBA" id="ARBA00022837"/>
    </source>
</evidence>
<dbReference type="Proteomes" id="UP001307889">
    <property type="component" value="Chromosome 13"/>
</dbReference>
<dbReference type="CDD" id="cd16029">
    <property type="entry name" value="4-S"/>
    <property type="match status" value="1"/>
</dbReference>
<proteinExistence type="inferred from homology"/>